<evidence type="ECO:0000256" key="1">
    <source>
        <dbReference type="SAM" id="Phobius"/>
    </source>
</evidence>
<feature type="transmembrane region" description="Helical" evidence="1">
    <location>
        <begin position="120"/>
        <end position="141"/>
    </location>
</feature>
<proteinExistence type="predicted"/>
<sequence length="168" mass="18413">MAGAAVMTAQKMLPLIQAAAPVIEAAAPKIIDGIQSGAKGLVNLGSSAINKFQNLVKRKTGGDDDDEEHTKLHDMMTPYVIGGGVEEEFEREGMIEFSQDIKGGGEENQKNSTLSKKLNIVLLFLAIISLCIIFIIHRIIYAPVVRIFVNFFVLSLFIGGVVYIKWYQ</sequence>
<feature type="transmembrane region" description="Helical" evidence="1">
    <location>
        <begin position="147"/>
        <end position="166"/>
    </location>
</feature>
<keyword evidence="1" id="KW-0812">Transmembrane</keyword>
<evidence type="ECO:0000313" key="2">
    <source>
        <dbReference type="EMBL" id="BBO54007.1"/>
    </source>
</evidence>
<name>A0A5K7Y7T5_9VIRU</name>
<accession>A0A5K7Y7T5</accession>
<protein>
    <recommendedName>
        <fullName evidence="3">Transmembrane protein</fullName>
    </recommendedName>
</protein>
<keyword evidence="1" id="KW-1133">Transmembrane helix</keyword>
<reference evidence="2" key="1">
    <citation type="journal article" date="2020" name="Sci. Rep.">
        <title>A novel Asfarvirus-like virus identified as a potential cause of mass mortality of abalone.</title>
        <authorList>
            <person name="Matsuyama T."/>
            <person name="Takano T."/>
            <person name="Nishiki I."/>
            <person name="Fujiwara A."/>
            <person name="Kiryu I."/>
            <person name="Inada M."/>
            <person name="Sakai T."/>
            <person name="Terashima S."/>
            <person name="Matsuura Y."/>
            <person name="Isowa K."/>
            <person name="Nakayasu C."/>
        </authorList>
    </citation>
    <scope>NUCLEOTIDE SEQUENCE</scope>
</reference>
<dbReference type="EMBL" id="LC506465">
    <property type="protein sequence ID" value="BBO54007.1"/>
    <property type="molecule type" value="Genomic_DNA"/>
</dbReference>
<evidence type="ECO:0008006" key="3">
    <source>
        <dbReference type="Google" id="ProtNLM"/>
    </source>
</evidence>
<organism evidence="2">
    <name type="scientific">Abalone asfa-like virus</name>
    <dbReference type="NCBI Taxonomy" id="2839893"/>
    <lineage>
        <taxon>Viruses</taxon>
        <taxon>Varidnaviria</taxon>
        <taxon>Bamfordvirae</taxon>
        <taxon>Nucleocytoviricota</taxon>
        <taxon>Pokkesviricetes</taxon>
        <taxon>Asfuvirales</taxon>
        <taxon>Asfarviridae</taxon>
    </lineage>
</organism>
<keyword evidence="1" id="KW-0472">Membrane</keyword>